<organism evidence="1 2">
    <name type="scientific">Hyphomicrobium denitrificans 1NES1</name>
    <dbReference type="NCBI Taxonomy" id="670307"/>
    <lineage>
        <taxon>Bacteria</taxon>
        <taxon>Pseudomonadati</taxon>
        <taxon>Pseudomonadota</taxon>
        <taxon>Alphaproteobacteria</taxon>
        <taxon>Hyphomicrobiales</taxon>
        <taxon>Hyphomicrobiaceae</taxon>
        <taxon>Hyphomicrobium</taxon>
    </lineage>
</organism>
<protein>
    <submittedName>
        <fullName evidence="1">Uncharacterized protein</fullName>
    </submittedName>
</protein>
<dbReference type="STRING" id="670307.HYPDE_27463"/>
<proteinExistence type="predicted"/>
<sequence length="136" mass="14938">MGKWNPPVKSCAGATVKGEVNAMTNAGRAPIACTLNPGDYKSRLAWIADLSRDALRSQTRRDLQLQLIYSADAGQRVREMVRKEQDCCAFLTFHLDESPDEIRLTIEAPESARDAADMLFDQFLPSAEARAGCGCC</sequence>
<evidence type="ECO:0000313" key="1">
    <source>
        <dbReference type="EMBL" id="AGK57172.1"/>
    </source>
</evidence>
<dbReference type="KEGG" id="hdt:HYPDE_27463"/>
<evidence type="ECO:0000313" key="2">
    <source>
        <dbReference type="Proteomes" id="UP000005952"/>
    </source>
</evidence>
<dbReference type="HOGENOM" id="CLU_159304_0_0_5"/>
<gene>
    <name evidence="1" type="ORF">HYPDE_27463</name>
</gene>
<reference evidence="1 2" key="1">
    <citation type="journal article" date="2013" name="Genome Announc.">
        <title>Genome sequences for three denitrifying bacterial strains isolated from a uranium- and nitrate-contaminated subsurface environment.</title>
        <authorList>
            <person name="Venkatramanan R."/>
            <person name="Prakash O."/>
            <person name="Woyke T."/>
            <person name="Chain P."/>
            <person name="Goodwin L.A."/>
            <person name="Watson D."/>
            <person name="Brooks S."/>
            <person name="Kostka J.E."/>
            <person name="Green S.J."/>
        </authorList>
    </citation>
    <scope>NUCLEOTIDE SEQUENCE [LARGE SCALE GENOMIC DNA]</scope>
    <source>
        <strain evidence="1 2">1NES1</strain>
    </source>
</reference>
<dbReference type="Proteomes" id="UP000005952">
    <property type="component" value="Chromosome"/>
</dbReference>
<dbReference type="RefSeq" id="WP_015597209.1">
    <property type="nucleotide sequence ID" value="NC_021172.1"/>
</dbReference>
<keyword evidence="2" id="KW-1185">Reference proteome</keyword>
<accession>N0B4L8</accession>
<dbReference type="AlphaFoldDB" id="N0B4L8"/>
<dbReference type="EMBL" id="CP005587">
    <property type="protein sequence ID" value="AGK57172.1"/>
    <property type="molecule type" value="Genomic_DNA"/>
</dbReference>
<dbReference type="eggNOG" id="ENOG5033TUD">
    <property type="taxonomic scope" value="Bacteria"/>
</dbReference>
<name>N0B4L8_9HYPH</name>